<proteinExistence type="inferred from homology"/>
<feature type="domain" description="Protein kinase" evidence="5">
    <location>
        <begin position="10"/>
        <end position="256"/>
    </location>
</feature>
<dbReference type="PROSITE" id="PS50011">
    <property type="entry name" value="PROTEIN_KINASE_DOM"/>
    <property type="match status" value="1"/>
</dbReference>
<keyword evidence="4" id="KW-0418">Kinase</keyword>
<dbReference type="SUPFAM" id="SSF56112">
    <property type="entry name" value="Protein kinase-like (PK-like)"/>
    <property type="match status" value="1"/>
</dbReference>
<keyword evidence="4" id="KW-0723">Serine/threonine-protein kinase</keyword>
<dbReference type="PROSITE" id="PS00108">
    <property type="entry name" value="PROTEIN_KINASE_ST"/>
    <property type="match status" value="1"/>
</dbReference>
<evidence type="ECO:0000313" key="7">
    <source>
        <dbReference type="WBParaSite" id="L893_g33579.t1"/>
    </source>
</evidence>
<dbReference type="InterPro" id="IPR000719">
    <property type="entry name" value="Prot_kinase_dom"/>
</dbReference>
<dbReference type="GO" id="GO:0004674">
    <property type="term" value="F:protein serine/threonine kinase activity"/>
    <property type="evidence" value="ECO:0007669"/>
    <property type="project" value="UniProtKB-KW"/>
</dbReference>
<name>A0A1I8A895_9BILA</name>
<keyword evidence="6" id="KW-1185">Reference proteome</keyword>
<dbReference type="InterPro" id="IPR011009">
    <property type="entry name" value="Kinase-like_dom_sf"/>
</dbReference>
<keyword evidence="4" id="KW-0808">Transferase</keyword>
<evidence type="ECO:0000256" key="1">
    <source>
        <dbReference type="ARBA" id="ARBA00022741"/>
    </source>
</evidence>
<reference evidence="7" key="1">
    <citation type="submission" date="2016-11" db="UniProtKB">
        <authorList>
            <consortium name="WormBaseParasite"/>
        </authorList>
    </citation>
    <scope>IDENTIFICATION</scope>
</reference>
<organism evidence="6 7">
    <name type="scientific">Steinernema glaseri</name>
    <dbReference type="NCBI Taxonomy" id="37863"/>
    <lineage>
        <taxon>Eukaryota</taxon>
        <taxon>Metazoa</taxon>
        <taxon>Ecdysozoa</taxon>
        <taxon>Nematoda</taxon>
        <taxon>Chromadorea</taxon>
        <taxon>Rhabditida</taxon>
        <taxon>Tylenchina</taxon>
        <taxon>Panagrolaimomorpha</taxon>
        <taxon>Strongyloidoidea</taxon>
        <taxon>Steinernematidae</taxon>
        <taxon>Steinernema</taxon>
    </lineage>
</organism>
<evidence type="ECO:0000256" key="4">
    <source>
        <dbReference type="RuleBase" id="RU000304"/>
    </source>
</evidence>
<dbReference type="PANTHER" id="PTHR24359:SF1">
    <property type="entry name" value="INHIBITOR OF NUCLEAR FACTOR KAPPA-B KINASE EPSILON SUBUNIT HOMOLOG 1-RELATED"/>
    <property type="match status" value="1"/>
</dbReference>
<dbReference type="Pfam" id="PF00069">
    <property type="entry name" value="Pkinase"/>
    <property type="match status" value="1"/>
</dbReference>
<accession>A0A1I8A895</accession>
<dbReference type="GO" id="GO:0005524">
    <property type="term" value="F:ATP binding"/>
    <property type="evidence" value="ECO:0007669"/>
    <property type="project" value="UniProtKB-UniRule"/>
</dbReference>
<dbReference type="InterPro" id="IPR008271">
    <property type="entry name" value="Ser/Thr_kinase_AS"/>
</dbReference>
<dbReference type="AlphaFoldDB" id="A0A1I8A895"/>
<dbReference type="Proteomes" id="UP000095287">
    <property type="component" value="Unplaced"/>
</dbReference>
<evidence type="ECO:0000256" key="3">
    <source>
        <dbReference type="PROSITE-ProRule" id="PRU10141"/>
    </source>
</evidence>
<dbReference type="WBParaSite" id="L893_g33579.t1">
    <property type="protein sequence ID" value="L893_g33579.t1"/>
    <property type="gene ID" value="L893_g33579"/>
</dbReference>
<protein>
    <submittedName>
        <fullName evidence="7">Protein kinase domain-containing protein</fullName>
    </submittedName>
</protein>
<evidence type="ECO:0000259" key="5">
    <source>
        <dbReference type="PROSITE" id="PS50011"/>
    </source>
</evidence>
<sequence>MALPPLSASHDFVRVLGSGSFGTVYLIRDQGREYALKWVCKKSSDRSSYHEKNVHRMFHGHPNVLKCLGGEATKYGYNVFLEAAPFGDLRSFVKSYGPLKRSTAYLYHTQISSALHFIHESLYCHRDLKPSNVLVFSDDLVKICDFGISCEMSFDMTVCRAGTQRYQPPETFRTVNGVHLDLWASGMIFAFALIGKHPWKAASSSCDEYVAFQNDDLKTLCQLDSRWCQASGDFAYLRWILHHDPLRRRIPPCYTH</sequence>
<keyword evidence="2 3" id="KW-0067">ATP-binding</keyword>
<evidence type="ECO:0000256" key="2">
    <source>
        <dbReference type="ARBA" id="ARBA00022840"/>
    </source>
</evidence>
<dbReference type="InterPro" id="IPR017441">
    <property type="entry name" value="Protein_kinase_ATP_BS"/>
</dbReference>
<dbReference type="Gene3D" id="1.10.510.10">
    <property type="entry name" value="Transferase(Phosphotransferase) domain 1"/>
    <property type="match status" value="1"/>
</dbReference>
<feature type="binding site" evidence="3">
    <location>
        <position position="41"/>
    </location>
    <ligand>
        <name>ATP</name>
        <dbReference type="ChEBI" id="CHEBI:30616"/>
    </ligand>
</feature>
<keyword evidence="1 3" id="KW-0547">Nucleotide-binding</keyword>
<comment type="similarity">
    <text evidence="4">Belongs to the protein kinase superfamily.</text>
</comment>
<dbReference type="PANTHER" id="PTHR24359">
    <property type="entry name" value="SERINE/THREONINE-PROTEIN KINASE SBK1"/>
    <property type="match status" value="1"/>
</dbReference>
<evidence type="ECO:0000313" key="6">
    <source>
        <dbReference type="Proteomes" id="UP000095287"/>
    </source>
</evidence>
<dbReference type="PROSITE" id="PS00107">
    <property type="entry name" value="PROTEIN_KINASE_ATP"/>
    <property type="match status" value="1"/>
</dbReference>
<dbReference type="SMART" id="SM00220">
    <property type="entry name" value="S_TKc"/>
    <property type="match status" value="1"/>
</dbReference>